<reference evidence="2 3" key="1">
    <citation type="submission" date="2022-10" db="EMBL/GenBank/DDBJ databases">
        <title>The complete genomes of actinobacterial strains from the NBC collection.</title>
        <authorList>
            <person name="Joergensen T.S."/>
            <person name="Alvarez Arevalo M."/>
            <person name="Sterndorff E.B."/>
            <person name="Faurdal D."/>
            <person name="Vuksanovic O."/>
            <person name="Mourched A.-S."/>
            <person name="Charusanti P."/>
            <person name="Shaw S."/>
            <person name="Blin K."/>
            <person name="Weber T."/>
        </authorList>
    </citation>
    <scope>NUCLEOTIDE SEQUENCE [LARGE SCALE GENOMIC DNA]</scope>
    <source>
        <strain evidence="2 3">NBC_00185</strain>
    </source>
</reference>
<accession>A0ABZ1JUX4</accession>
<keyword evidence="3" id="KW-1185">Reference proteome</keyword>
<evidence type="ECO:0000313" key="2">
    <source>
        <dbReference type="EMBL" id="WTP63927.1"/>
    </source>
</evidence>
<dbReference type="EMBL" id="CP108135">
    <property type="protein sequence ID" value="WTP63927.1"/>
    <property type="molecule type" value="Genomic_DNA"/>
</dbReference>
<dbReference type="RefSeq" id="WP_406188051.1">
    <property type="nucleotide sequence ID" value="NZ_CP108135.1"/>
</dbReference>
<protein>
    <submittedName>
        <fullName evidence="2">Uncharacterized protein</fullName>
    </submittedName>
</protein>
<evidence type="ECO:0000256" key="1">
    <source>
        <dbReference type="SAM" id="MobiDB-lite"/>
    </source>
</evidence>
<gene>
    <name evidence="2" type="ORF">OG560_00125</name>
</gene>
<feature type="region of interest" description="Disordered" evidence="1">
    <location>
        <begin position="84"/>
        <end position="114"/>
    </location>
</feature>
<sequence length="114" mass="12045">MQKKYGFAGPADHGVQPGAVGRDGDALESVGERRFVAHGTTWDRVVGKDQDAAATFEERFCAATVGRLSAATRSRLYDLIAEDASTDAESGRRGTFFTELKADPGALGPDSLPA</sequence>
<feature type="region of interest" description="Disordered" evidence="1">
    <location>
        <begin position="1"/>
        <end position="26"/>
    </location>
</feature>
<dbReference type="Proteomes" id="UP001622496">
    <property type="component" value="Chromosome"/>
</dbReference>
<name>A0ABZ1JUX4_9ACTN</name>
<evidence type="ECO:0000313" key="3">
    <source>
        <dbReference type="Proteomes" id="UP001622496"/>
    </source>
</evidence>
<proteinExistence type="predicted"/>
<organism evidence="2 3">
    <name type="scientific">[Kitasatospora] papulosa</name>
    <dbReference type="NCBI Taxonomy" id="1464011"/>
    <lineage>
        <taxon>Bacteria</taxon>
        <taxon>Bacillati</taxon>
        <taxon>Actinomycetota</taxon>
        <taxon>Actinomycetes</taxon>
        <taxon>Kitasatosporales</taxon>
        <taxon>Streptomycetaceae</taxon>
        <taxon>Streptomyces</taxon>
    </lineage>
</organism>